<feature type="domain" description="Fumarylacetoacetase N-terminal" evidence="17">
    <location>
        <begin position="19"/>
        <end position="123"/>
    </location>
</feature>
<evidence type="ECO:0000313" key="19">
    <source>
        <dbReference type="Proteomes" id="UP000605846"/>
    </source>
</evidence>
<feature type="binding site" evidence="13">
    <location>
        <position position="370"/>
    </location>
    <ligand>
        <name>substrate</name>
    </ligand>
</feature>
<evidence type="ECO:0000256" key="9">
    <source>
        <dbReference type="ARBA" id="ARBA00022842"/>
    </source>
</evidence>
<dbReference type="PANTHER" id="PTHR43069">
    <property type="entry name" value="FUMARYLACETOACETASE"/>
    <property type="match status" value="1"/>
</dbReference>
<evidence type="ECO:0000256" key="10">
    <source>
        <dbReference type="ARBA" id="ARBA00022878"/>
    </source>
</evidence>
<dbReference type="UniPathway" id="UPA00139">
    <property type="reaction ID" value="UER00341"/>
</dbReference>
<feature type="domain" description="Fumarylacetoacetase-like C-terminal" evidence="16">
    <location>
        <begin position="129"/>
        <end position="431"/>
    </location>
</feature>
<feature type="active site" description="Proton acceptor" evidence="12">
    <location>
        <position position="138"/>
    </location>
</feature>
<evidence type="ECO:0000256" key="8">
    <source>
        <dbReference type="ARBA" id="ARBA00022837"/>
    </source>
</evidence>
<evidence type="ECO:0000313" key="18">
    <source>
        <dbReference type="EMBL" id="KAF7732140.1"/>
    </source>
</evidence>
<dbReference type="SUPFAM" id="SSF63433">
    <property type="entry name" value="Fumarylacetoacetate hydrolase, FAH, N-terminal domain"/>
    <property type="match status" value="1"/>
</dbReference>
<evidence type="ECO:0000256" key="15">
    <source>
        <dbReference type="RuleBase" id="RU366008"/>
    </source>
</evidence>
<keyword evidence="10 15" id="KW-0828">Tyrosine catabolism</keyword>
<dbReference type="InterPro" id="IPR015377">
    <property type="entry name" value="Fumarylacetoacetase_N"/>
</dbReference>
<feature type="binding site" evidence="14">
    <location>
        <position position="259"/>
    </location>
    <ligand>
        <name>Mg(2+)</name>
        <dbReference type="ChEBI" id="CHEBI:18420"/>
    </ligand>
</feature>
<dbReference type="EC" id="3.7.1.2" evidence="4 15"/>
<reference evidence="18" key="1">
    <citation type="submission" date="2020-01" db="EMBL/GenBank/DDBJ databases">
        <title>Genome Sequencing of Three Apophysomyces-Like Fungal Strains Confirms a Novel Fungal Genus in the Mucoromycota with divergent Burkholderia-like Endosymbiotic Bacteria.</title>
        <authorList>
            <person name="Stajich J.E."/>
            <person name="Macias A.M."/>
            <person name="Carter-House D."/>
            <person name="Lovett B."/>
            <person name="Kasson L.R."/>
            <person name="Berry K."/>
            <person name="Grigoriev I."/>
            <person name="Chang Y."/>
            <person name="Spatafora J."/>
            <person name="Kasson M.T."/>
        </authorList>
    </citation>
    <scope>NUCLEOTIDE SEQUENCE</scope>
    <source>
        <strain evidence="18">NRRL A-21654</strain>
    </source>
</reference>
<gene>
    <name evidence="18" type="ORF">EC973_006395</name>
</gene>
<feature type="binding site" evidence="13">
    <location>
        <position position="250"/>
    </location>
    <ligand>
        <name>substrate</name>
    </ligand>
</feature>
<dbReference type="GO" id="GO:0004334">
    <property type="term" value="F:fumarylacetoacetase activity"/>
    <property type="evidence" value="ECO:0007669"/>
    <property type="project" value="UniProtKB-UniRule"/>
</dbReference>
<evidence type="ECO:0000256" key="4">
    <source>
        <dbReference type="ARBA" id="ARBA00012094"/>
    </source>
</evidence>
<evidence type="ECO:0000259" key="17">
    <source>
        <dbReference type="Pfam" id="PF09298"/>
    </source>
</evidence>
<feature type="binding site" evidence="13">
    <location>
        <position position="147"/>
    </location>
    <ligand>
        <name>substrate</name>
    </ligand>
</feature>
<dbReference type="GO" id="GO:0006559">
    <property type="term" value="P:L-phenylalanine catabolic process"/>
    <property type="evidence" value="ECO:0007669"/>
    <property type="project" value="UniProtKB-UniRule"/>
</dbReference>
<organism evidence="18 19">
    <name type="scientific">Apophysomyces ossiformis</name>
    <dbReference type="NCBI Taxonomy" id="679940"/>
    <lineage>
        <taxon>Eukaryota</taxon>
        <taxon>Fungi</taxon>
        <taxon>Fungi incertae sedis</taxon>
        <taxon>Mucoromycota</taxon>
        <taxon>Mucoromycotina</taxon>
        <taxon>Mucoromycetes</taxon>
        <taxon>Mucorales</taxon>
        <taxon>Mucorineae</taxon>
        <taxon>Mucoraceae</taxon>
        <taxon>Apophysomyces</taxon>
    </lineage>
</organism>
<dbReference type="FunFam" id="3.90.850.10:FF:000004">
    <property type="entry name" value="Fumarylacetoacetase"/>
    <property type="match status" value="1"/>
</dbReference>
<dbReference type="GO" id="GO:1902000">
    <property type="term" value="P:homogentisate catabolic process"/>
    <property type="evidence" value="ECO:0007669"/>
    <property type="project" value="TreeGrafter"/>
</dbReference>
<feature type="binding site" evidence="14">
    <location>
        <position position="239"/>
    </location>
    <ligand>
        <name>Ca(2+)</name>
        <dbReference type="ChEBI" id="CHEBI:29108"/>
    </ligand>
</feature>
<accession>A0A8H7BXW8</accession>
<dbReference type="Gene3D" id="3.90.850.10">
    <property type="entry name" value="Fumarylacetoacetase-like, C-terminal domain"/>
    <property type="match status" value="1"/>
</dbReference>
<comment type="pathway">
    <text evidence="2 15">Amino-acid degradation; L-phenylalanine degradation; acetoacetate and fumarate from L-phenylalanine: step 6/6.</text>
</comment>
<name>A0A8H7BXW8_9FUNG</name>
<dbReference type="InterPro" id="IPR036663">
    <property type="entry name" value="Fumarylacetoacetase_C_sf"/>
</dbReference>
<dbReference type="FunFam" id="2.30.30.230:FF:000001">
    <property type="entry name" value="Fumarylacetoacetase"/>
    <property type="match status" value="1"/>
</dbReference>
<dbReference type="Proteomes" id="UP000605846">
    <property type="component" value="Unassembled WGS sequence"/>
</dbReference>
<evidence type="ECO:0000259" key="16">
    <source>
        <dbReference type="Pfam" id="PF01557"/>
    </source>
</evidence>
<feature type="binding site" evidence="14">
    <location>
        <position position="239"/>
    </location>
    <ligand>
        <name>Mg(2+)</name>
        <dbReference type="ChEBI" id="CHEBI:18420"/>
    </ligand>
</feature>
<evidence type="ECO:0000256" key="5">
    <source>
        <dbReference type="ARBA" id="ARBA00014741"/>
    </source>
</evidence>
<evidence type="ECO:0000256" key="2">
    <source>
        <dbReference type="ARBA" id="ARBA00004782"/>
    </source>
</evidence>
<protein>
    <recommendedName>
        <fullName evidence="5 15">Fumarylacetoacetase</fullName>
        <ecNumber evidence="4 15">3.7.1.2</ecNumber>
    </recommendedName>
    <alternativeName>
        <fullName evidence="15">Fumarylacetoacetate hydrolase</fullName>
    </alternativeName>
</protein>
<feature type="binding site" evidence="14">
    <location>
        <position position="207"/>
    </location>
    <ligand>
        <name>Ca(2+)</name>
        <dbReference type="ChEBI" id="CHEBI:29108"/>
    </ligand>
</feature>
<comment type="catalytic activity">
    <reaction evidence="1 15">
        <text>4-fumarylacetoacetate + H2O = acetoacetate + fumarate + H(+)</text>
        <dbReference type="Rhea" id="RHEA:10244"/>
        <dbReference type="ChEBI" id="CHEBI:13705"/>
        <dbReference type="ChEBI" id="CHEBI:15377"/>
        <dbReference type="ChEBI" id="CHEBI:15378"/>
        <dbReference type="ChEBI" id="CHEBI:18034"/>
        <dbReference type="ChEBI" id="CHEBI:29806"/>
        <dbReference type="EC" id="3.7.1.2"/>
    </reaction>
</comment>
<dbReference type="PANTHER" id="PTHR43069:SF2">
    <property type="entry name" value="FUMARYLACETOACETASE"/>
    <property type="match status" value="1"/>
</dbReference>
<proteinExistence type="inferred from homology"/>
<feature type="binding site" evidence="14">
    <location>
        <position position="131"/>
    </location>
    <ligand>
        <name>Ca(2+)</name>
        <dbReference type="ChEBI" id="CHEBI:29108"/>
    </ligand>
</feature>
<dbReference type="Pfam" id="PF09298">
    <property type="entry name" value="FAA_hydrolase_N"/>
    <property type="match status" value="1"/>
</dbReference>
<dbReference type="EMBL" id="JABAYA010000004">
    <property type="protein sequence ID" value="KAF7732140.1"/>
    <property type="molecule type" value="Genomic_DNA"/>
</dbReference>
<dbReference type="SUPFAM" id="SSF56529">
    <property type="entry name" value="FAH"/>
    <property type="match status" value="1"/>
</dbReference>
<evidence type="ECO:0000256" key="3">
    <source>
        <dbReference type="ARBA" id="ARBA00010211"/>
    </source>
</evidence>
<dbReference type="OrthoDB" id="9971669at2759"/>
<dbReference type="InterPro" id="IPR036462">
    <property type="entry name" value="Fumarylacetoacetase_N_sf"/>
</dbReference>
<evidence type="ECO:0000256" key="1">
    <source>
        <dbReference type="ARBA" id="ARBA00000353"/>
    </source>
</evidence>
<keyword evidence="7 15" id="KW-0378">Hydrolase</keyword>
<dbReference type="AlphaFoldDB" id="A0A8H7BXW8"/>
<keyword evidence="8 14" id="KW-0106">Calcium</keyword>
<evidence type="ECO:0000256" key="7">
    <source>
        <dbReference type="ARBA" id="ARBA00022801"/>
    </source>
</evidence>
<dbReference type="InterPro" id="IPR011234">
    <property type="entry name" value="Fumarylacetoacetase-like_C"/>
</dbReference>
<evidence type="ECO:0000256" key="14">
    <source>
        <dbReference type="PIRSR" id="PIRSR605959-3"/>
    </source>
</evidence>
<dbReference type="GO" id="GO:0006572">
    <property type="term" value="P:L-tyrosine catabolic process"/>
    <property type="evidence" value="ECO:0007669"/>
    <property type="project" value="UniProtKB-UniRule"/>
</dbReference>
<keyword evidence="19" id="KW-1185">Reference proteome</keyword>
<keyword evidence="9 14" id="KW-0460">Magnesium</keyword>
<dbReference type="Pfam" id="PF01557">
    <property type="entry name" value="FAA_hydrolase"/>
    <property type="match status" value="1"/>
</dbReference>
<dbReference type="GO" id="GO:0046872">
    <property type="term" value="F:metal ion binding"/>
    <property type="evidence" value="ECO:0007669"/>
    <property type="project" value="UniProtKB-UniRule"/>
</dbReference>
<feature type="binding site" evidence="13">
    <location>
        <position position="133"/>
    </location>
    <ligand>
        <name>substrate</name>
    </ligand>
</feature>
<evidence type="ECO:0000256" key="11">
    <source>
        <dbReference type="ARBA" id="ARBA00023232"/>
    </source>
</evidence>
<dbReference type="NCBIfam" id="TIGR01266">
    <property type="entry name" value="fum_ac_acetase"/>
    <property type="match status" value="1"/>
</dbReference>
<comment type="caution">
    <text evidence="18">The sequence shown here is derived from an EMBL/GenBank/DDBJ whole genome shotgun (WGS) entry which is preliminary data.</text>
</comment>
<dbReference type="InterPro" id="IPR005959">
    <property type="entry name" value="Fumarylacetoacetase"/>
</dbReference>
<sequence length="440" mass="48447">MALLESFIPVAKDSHFPIQNIPFGVFSTNEKSPRVGVAIGDQILDLFEVSKAGLLVVPGLDQPADVFGQSSLNDFMRFGRPVWRATRAAIQDLLSKDQSKLRDNTELRSVALVPQSSARMHVPAKIGDYTDFYCSREHATNVGIMFRGKDNALQPNWLHIPVGYHGRASSIVISGTDIIRPAGQRIVSKDKPSPIFAPSAKLDIELEVGWFVGTGNELGKRVDIADARDHIFGMVIVNDWSARDIQAWEYVPLGPFLGKSFGTTISPWIVTLDALEEFLVDGPTQSPEPLPYLQEKKPSAYDVKLDVLIKRESEYGTYNVLARSAAESSKFQRVALSNLKYMYWSITQQLAHHTVNGCNLQTGDMCATGTLSGPDQSSMGSLLELTWNGVNKISFEDGVERYFLQDGDEVNLVGYCESAAGYRIGFGDCRGKIAPCPYSA</sequence>
<keyword evidence="6 14" id="KW-0479">Metal-binding</keyword>
<evidence type="ECO:0000256" key="6">
    <source>
        <dbReference type="ARBA" id="ARBA00022723"/>
    </source>
</evidence>
<keyword evidence="11 15" id="KW-0585">Phenylalanine catabolism</keyword>
<dbReference type="Gene3D" id="2.30.30.230">
    <property type="entry name" value="Fumarylacetoacetase, N-terminal domain"/>
    <property type="match status" value="1"/>
</dbReference>
<feature type="binding site" evidence="14">
    <location>
        <position position="263"/>
    </location>
    <ligand>
        <name>Mg(2+)</name>
        <dbReference type="ChEBI" id="CHEBI:18420"/>
    </ligand>
</feature>
<comment type="cofactor">
    <cofactor evidence="15">
        <name>Mg(2+)</name>
        <dbReference type="ChEBI" id="CHEBI:18420"/>
    </cofactor>
    <cofactor evidence="15">
        <name>Ca(2+)</name>
        <dbReference type="ChEBI" id="CHEBI:29108"/>
    </cofactor>
</comment>
<feature type="binding site" evidence="14">
    <location>
        <position position="205"/>
    </location>
    <ligand>
        <name>Ca(2+)</name>
        <dbReference type="ChEBI" id="CHEBI:29108"/>
    </ligand>
</feature>
<evidence type="ECO:0000256" key="13">
    <source>
        <dbReference type="PIRSR" id="PIRSR605959-2"/>
    </source>
</evidence>
<evidence type="ECO:0000256" key="12">
    <source>
        <dbReference type="PIRSR" id="PIRSR605959-1"/>
    </source>
</evidence>
<comment type="similarity">
    <text evidence="3 15">Belongs to the FAH family.</text>
</comment>
<feature type="binding site" evidence="13">
    <location>
        <position position="246"/>
    </location>
    <ligand>
        <name>substrate</name>
    </ligand>
</feature>